<dbReference type="InterPro" id="IPR055509">
    <property type="entry name" value="DUF7082"/>
</dbReference>
<feature type="domain" description="DUF7082" evidence="2">
    <location>
        <begin position="330"/>
        <end position="498"/>
    </location>
</feature>
<dbReference type="Pfam" id="PF23305">
    <property type="entry name" value="DUF7082"/>
    <property type="match status" value="1"/>
</dbReference>
<evidence type="ECO:0000259" key="2">
    <source>
        <dbReference type="Pfam" id="PF23305"/>
    </source>
</evidence>
<reference evidence="3 4" key="1">
    <citation type="submission" date="2024-03" db="EMBL/GenBank/DDBJ databases">
        <title>Genome-scale model development and genomic sequencing of the oleaginous clade Lipomyces.</title>
        <authorList>
            <consortium name="Lawrence Berkeley National Laboratory"/>
            <person name="Czajka J.J."/>
            <person name="Han Y."/>
            <person name="Kim J."/>
            <person name="Mondo S.J."/>
            <person name="Hofstad B.A."/>
            <person name="Robles A."/>
            <person name="Haridas S."/>
            <person name="Riley R."/>
            <person name="LaButti K."/>
            <person name="Pangilinan J."/>
            <person name="Andreopoulos W."/>
            <person name="Lipzen A."/>
            <person name="Yan J."/>
            <person name="Wang M."/>
            <person name="Ng V."/>
            <person name="Grigoriev I.V."/>
            <person name="Spatafora J.W."/>
            <person name="Magnuson J.K."/>
            <person name="Baker S.E."/>
            <person name="Pomraning K.R."/>
        </authorList>
    </citation>
    <scope>NUCLEOTIDE SEQUENCE [LARGE SCALE GENOMIC DNA]</scope>
    <source>
        <strain evidence="3 4">Phaff 52-87</strain>
    </source>
</reference>
<dbReference type="Proteomes" id="UP001498771">
    <property type="component" value="Unassembled WGS sequence"/>
</dbReference>
<feature type="compositionally biased region" description="Pro residues" evidence="1">
    <location>
        <begin position="169"/>
        <end position="189"/>
    </location>
</feature>
<evidence type="ECO:0000313" key="3">
    <source>
        <dbReference type="EMBL" id="KAK7203294.1"/>
    </source>
</evidence>
<proteinExistence type="predicted"/>
<feature type="compositionally biased region" description="Low complexity" evidence="1">
    <location>
        <begin position="301"/>
        <end position="310"/>
    </location>
</feature>
<protein>
    <recommendedName>
        <fullName evidence="2">DUF7082 domain-containing protein</fullName>
    </recommendedName>
</protein>
<dbReference type="PANTHER" id="PTHR39463:SF1">
    <property type="entry name" value="MEDUSA"/>
    <property type="match status" value="1"/>
</dbReference>
<feature type="compositionally biased region" description="Pro residues" evidence="1">
    <location>
        <begin position="209"/>
        <end position="220"/>
    </location>
</feature>
<evidence type="ECO:0000313" key="4">
    <source>
        <dbReference type="Proteomes" id="UP001498771"/>
    </source>
</evidence>
<sequence length="518" mass="57203">MNLQLPIVIGCSDPRGHHGSAFTVYVDSPSDLLANPPSLVLLLAFAGVRVPVALARTAPPQNTSPSSSSSRYFALTAQIPHLPDRFINQRIPVLLLVEDPRSGHELASIPVESYALLSSPLPHFLPHPRRQSYDLQPSYATYSPFPQQFDSYSPLSLQQQQQQQQQNPFAPPPRDYLRYSPPPPPPPPSSAYSPARSSASSGSSSLYQQPPPPPPPPPPQQQQQHYAESLPSISSSIYYSGIPPPPQSSQLYLQQSKPQPSSQPQQTPQHSLTGDYGDDSGSAMLPLPILVRTSTLPNYVSSAPSSASSPLAQHVSPADHQPSSSSAMRASLRIHTDLEALTHNWTADEWKSQRRLVKFSYTQHGSVIRVTAAPLSQQEYISSVPSVSGNSLSQRRGQGECVISCLHWARKKEYYVTSVDTIALLEQLVSSHFTVEEKNRIRRNLEGYRPLTVSKGKAECEHFFKLIMGFPSPKPRNIEKDVKVFPWKVLGPALKKIVGKYVCSFTTRCSLFFCVELF</sequence>
<feature type="compositionally biased region" description="Low complexity" evidence="1">
    <location>
        <begin position="190"/>
        <end position="208"/>
    </location>
</feature>
<keyword evidence="4" id="KW-1185">Reference proteome</keyword>
<dbReference type="EMBL" id="JBBJBU010000012">
    <property type="protein sequence ID" value="KAK7203294.1"/>
    <property type="molecule type" value="Genomic_DNA"/>
</dbReference>
<comment type="caution">
    <text evidence="3">The sequence shown here is derived from an EMBL/GenBank/DDBJ whole genome shotgun (WGS) entry which is preliminary data.</text>
</comment>
<gene>
    <name evidence="3" type="ORF">BZA70DRAFT_75101</name>
</gene>
<name>A0ABR1F0C7_9ASCO</name>
<feature type="region of interest" description="Disordered" evidence="1">
    <location>
        <begin position="299"/>
        <end position="328"/>
    </location>
</feature>
<organism evidence="3 4">
    <name type="scientific">Myxozyma melibiosi</name>
    <dbReference type="NCBI Taxonomy" id="54550"/>
    <lineage>
        <taxon>Eukaryota</taxon>
        <taxon>Fungi</taxon>
        <taxon>Dikarya</taxon>
        <taxon>Ascomycota</taxon>
        <taxon>Saccharomycotina</taxon>
        <taxon>Lipomycetes</taxon>
        <taxon>Lipomycetales</taxon>
        <taxon>Lipomycetaceae</taxon>
        <taxon>Myxozyma</taxon>
    </lineage>
</organism>
<evidence type="ECO:0000256" key="1">
    <source>
        <dbReference type="SAM" id="MobiDB-lite"/>
    </source>
</evidence>
<feature type="compositionally biased region" description="Low complexity" evidence="1">
    <location>
        <begin position="221"/>
        <end position="241"/>
    </location>
</feature>
<dbReference type="GeneID" id="90040891"/>
<feature type="region of interest" description="Disordered" evidence="1">
    <location>
        <begin position="150"/>
        <end position="284"/>
    </location>
</feature>
<dbReference type="RefSeq" id="XP_064766327.1">
    <property type="nucleotide sequence ID" value="XM_064915379.1"/>
</dbReference>
<feature type="compositionally biased region" description="Low complexity" evidence="1">
    <location>
        <begin position="248"/>
        <end position="272"/>
    </location>
</feature>
<dbReference type="PANTHER" id="PTHR39463">
    <property type="entry name" value="MEDUSA"/>
    <property type="match status" value="1"/>
</dbReference>
<accession>A0ABR1F0C7</accession>